<protein>
    <submittedName>
        <fullName evidence="3">Uncharacterized protein</fullName>
    </submittedName>
</protein>
<feature type="signal peptide" evidence="2">
    <location>
        <begin position="1"/>
        <end position="20"/>
    </location>
</feature>
<dbReference type="HOGENOM" id="CLU_1002168_0_0_1"/>
<dbReference type="KEGG" id="lgi:LOTGIDRAFT_236219"/>
<sequence>MKFLLSILNFAVLYFCLVESQFCAKDETHPCRCNGTLGVVDLSSLATANNEPRFKDVEELSGTYLYSFSPCTAFNEGGCVGVSGCKTDNSSFYTIGKPSSSNFFYDEPSDKLSITFIANEDTPRSMRVFLVCDPNEEGSLNVTGPNPVGSDNEEMTLTSKYCCFQTGETTTTVPPTTTTTAAPTTTAALTTTPEPDTTSEEPDTTSGSETTEPSGPTEPSEPTSSGPTEPASDSTEPPASGSTEPVTGSSMPASETTVPVTGSTNPDVTTTESSSQSVHMAGVIALVTPIILYKLLN</sequence>
<dbReference type="InterPro" id="IPR009011">
    <property type="entry name" value="Man6P_isomerase_rcpt-bd_dom_sf"/>
</dbReference>
<feature type="compositionally biased region" description="Low complexity" evidence="1">
    <location>
        <begin position="204"/>
        <end position="232"/>
    </location>
</feature>
<gene>
    <name evidence="3" type="ORF">LOTGIDRAFT_236219</name>
</gene>
<reference evidence="3 4" key="1">
    <citation type="journal article" date="2013" name="Nature">
        <title>Insights into bilaterian evolution from three spiralian genomes.</title>
        <authorList>
            <person name="Simakov O."/>
            <person name="Marletaz F."/>
            <person name="Cho S.J."/>
            <person name="Edsinger-Gonzales E."/>
            <person name="Havlak P."/>
            <person name="Hellsten U."/>
            <person name="Kuo D.H."/>
            <person name="Larsson T."/>
            <person name="Lv J."/>
            <person name="Arendt D."/>
            <person name="Savage R."/>
            <person name="Osoegawa K."/>
            <person name="de Jong P."/>
            <person name="Grimwood J."/>
            <person name="Chapman J.A."/>
            <person name="Shapiro H."/>
            <person name="Aerts A."/>
            <person name="Otillar R.P."/>
            <person name="Terry A.Y."/>
            <person name="Boore J.L."/>
            <person name="Grigoriev I.V."/>
            <person name="Lindberg D.R."/>
            <person name="Seaver E.C."/>
            <person name="Weisblat D.A."/>
            <person name="Putnam N.H."/>
            <person name="Rokhsar D.S."/>
        </authorList>
    </citation>
    <scope>NUCLEOTIDE SEQUENCE [LARGE SCALE GENOMIC DNA]</scope>
</reference>
<organism evidence="3 4">
    <name type="scientific">Lottia gigantea</name>
    <name type="common">Giant owl limpet</name>
    <dbReference type="NCBI Taxonomy" id="225164"/>
    <lineage>
        <taxon>Eukaryota</taxon>
        <taxon>Metazoa</taxon>
        <taxon>Spiralia</taxon>
        <taxon>Lophotrochozoa</taxon>
        <taxon>Mollusca</taxon>
        <taxon>Gastropoda</taxon>
        <taxon>Patellogastropoda</taxon>
        <taxon>Lottioidea</taxon>
        <taxon>Lottiidae</taxon>
        <taxon>Lottia</taxon>
    </lineage>
</organism>
<feature type="chain" id="PRO_5004715132" evidence="2">
    <location>
        <begin position="21"/>
        <end position="297"/>
    </location>
</feature>
<keyword evidence="2" id="KW-0732">Signal</keyword>
<keyword evidence="4" id="KW-1185">Reference proteome</keyword>
<dbReference type="AlphaFoldDB" id="V3Z1X3"/>
<dbReference type="OrthoDB" id="29460at2759"/>
<dbReference type="RefSeq" id="XP_009064756.1">
    <property type="nucleotide sequence ID" value="XM_009066508.1"/>
</dbReference>
<feature type="compositionally biased region" description="Polar residues" evidence="1">
    <location>
        <begin position="233"/>
        <end position="277"/>
    </location>
</feature>
<accession>V3Z1X3</accession>
<proteinExistence type="predicted"/>
<dbReference type="Gene3D" id="2.70.130.10">
    <property type="entry name" value="Mannose-6-phosphate receptor binding domain"/>
    <property type="match status" value="1"/>
</dbReference>
<evidence type="ECO:0000256" key="2">
    <source>
        <dbReference type="SAM" id="SignalP"/>
    </source>
</evidence>
<dbReference type="OMA" id="PNTIIMA"/>
<feature type="region of interest" description="Disordered" evidence="1">
    <location>
        <begin position="167"/>
        <end position="277"/>
    </location>
</feature>
<dbReference type="EMBL" id="KB203470">
    <property type="protein sequence ID" value="ESO84553.1"/>
    <property type="molecule type" value="Genomic_DNA"/>
</dbReference>
<dbReference type="CTD" id="20250084"/>
<evidence type="ECO:0000256" key="1">
    <source>
        <dbReference type="SAM" id="MobiDB-lite"/>
    </source>
</evidence>
<evidence type="ECO:0000313" key="4">
    <source>
        <dbReference type="Proteomes" id="UP000030746"/>
    </source>
</evidence>
<dbReference type="SUPFAM" id="SSF50911">
    <property type="entry name" value="Mannose 6-phosphate receptor domain"/>
    <property type="match status" value="1"/>
</dbReference>
<feature type="compositionally biased region" description="Low complexity" evidence="1">
    <location>
        <begin position="167"/>
        <end position="196"/>
    </location>
</feature>
<evidence type="ECO:0000313" key="3">
    <source>
        <dbReference type="EMBL" id="ESO84553.1"/>
    </source>
</evidence>
<dbReference type="GeneID" id="20250084"/>
<dbReference type="Proteomes" id="UP000030746">
    <property type="component" value="Unassembled WGS sequence"/>
</dbReference>
<name>V3Z1X3_LOTGI</name>